<dbReference type="OrthoDB" id="5043642at2759"/>
<dbReference type="GO" id="GO:0008080">
    <property type="term" value="F:N-acetyltransferase activity"/>
    <property type="evidence" value="ECO:0007669"/>
    <property type="project" value="InterPro"/>
</dbReference>
<keyword evidence="3" id="KW-0012">Acyltransferase</keyword>
<reference evidence="7" key="1">
    <citation type="submission" date="2015-02" db="EMBL/GenBank/DDBJ databases">
        <title>Genome sequencing for Strongylocentrotus purpuratus.</title>
        <authorList>
            <person name="Murali S."/>
            <person name="Liu Y."/>
            <person name="Vee V."/>
            <person name="English A."/>
            <person name="Wang M."/>
            <person name="Skinner E."/>
            <person name="Han Y."/>
            <person name="Muzny D.M."/>
            <person name="Worley K.C."/>
            <person name="Gibbs R.A."/>
        </authorList>
    </citation>
    <scope>NUCLEOTIDE SEQUENCE</scope>
</reference>
<dbReference type="InterPro" id="IPR000182">
    <property type="entry name" value="GNAT_dom"/>
</dbReference>
<evidence type="ECO:0000313" key="6">
    <source>
        <dbReference type="EnsemblMetazoa" id="XP_030842277"/>
    </source>
</evidence>
<evidence type="ECO:0000313" key="7">
    <source>
        <dbReference type="Proteomes" id="UP000007110"/>
    </source>
</evidence>
<comment type="similarity">
    <text evidence="1">Belongs to the acetyltransferase family. GNAT subfamily.</text>
</comment>
<dbReference type="PANTHER" id="PTHR13256:SF16">
    <property type="entry name" value="ALPHA_BETA-TUBULIN-N-ACETYLTRANSFERASE 9"/>
    <property type="match status" value="1"/>
</dbReference>
<dbReference type="FunFam" id="3.40.630.30:FF:000248">
    <property type="entry name" value="N-acetyltransferase 9-like protein"/>
    <property type="match status" value="1"/>
</dbReference>
<dbReference type="Gene3D" id="3.40.630.30">
    <property type="match status" value="1"/>
</dbReference>
<feature type="domain" description="N-acetyltransferase" evidence="5">
    <location>
        <begin position="34"/>
        <end position="179"/>
    </location>
</feature>
<dbReference type="RefSeq" id="XP_030842277.1">
    <property type="nucleotide sequence ID" value="XM_030986417.1"/>
</dbReference>
<dbReference type="OMA" id="VPYMSGH"/>
<reference evidence="6" key="2">
    <citation type="submission" date="2021-01" db="UniProtKB">
        <authorList>
            <consortium name="EnsemblMetazoa"/>
        </authorList>
    </citation>
    <scope>IDENTIFICATION</scope>
</reference>
<dbReference type="AlphaFoldDB" id="A0A7M7NVG1"/>
<keyword evidence="2" id="KW-0808">Transferase</keyword>
<organism evidence="6 7">
    <name type="scientific">Strongylocentrotus purpuratus</name>
    <name type="common">Purple sea urchin</name>
    <dbReference type="NCBI Taxonomy" id="7668"/>
    <lineage>
        <taxon>Eukaryota</taxon>
        <taxon>Metazoa</taxon>
        <taxon>Echinodermata</taxon>
        <taxon>Eleutherozoa</taxon>
        <taxon>Echinozoa</taxon>
        <taxon>Echinoidea</taxon>
        <taxon>Euechinoidea</taxon>
        <taxon>Echinacea</taxon>
        <taxon>Camarodonta</taxon>
        <taxon>Echinidea</taxon>
        <taxon>Strongylocentrotidae</taxon>
        <taxon>Strongylocentrotus</taxon>
    </lineage>
</organism>
<dbReference type="InterPro" id="IPR039135">
    <property type="entry name" value="NAT9-like"/>
</dbReference>
<dbReference type="PANTHER" id="PTHR13256">
    <property type="entry name" value="N-ACETYLTRANSFERASE 9"/>
    <property type="match status" value="1"/>
</dbReference>
<dbReference type="InterPro" id="IPR016181">
    <property type="entry name" value="Acyl_CoA_acyltransferase"/>
</dbReference>
<evidence type="ECO:0000256" key="1">
    <source>
        <dbReference type="ARBA" id="ARBA00009342"/>
    </source>
</evidence>
<name>A0A7M7NVG1_STRPU</name>
<dbReference type="EnsemblMetazoa" id="XM_030986417">
    <property type="protein sequence ID" value="XP_030842277"/>
    <property type="gene ID" value="LOC115918668"/>
</dbReference>
<sequence>MRINERTCIIGTNVVLVPYKDFHVPRYHEWMKSTELQELTASEPLSLEEEYEMQKSWFQDENKCTFIMLDKGKWASSTDEIESMCGDVNLFFNDPDEPSIAEIEIMVAESSSRGKGFGKEALLIMMHYGMDSLKVSRYVAKIGEKNKVSLGLFKKLGFQETSVSKVFQEVTLELEVKGQFQDWLREQMSHLQIVHLNQEDARPRPCSTRDLTAFKRRESTAASRLDLHDQGASLIDWIHLHRSISQLFVSN</sequence>
<proteinExistence type="inferred from homology"/>
<evidence type="ECO:0000256" key="4">
    <source>
        <dbReference type="ARBA" id="ARBA00069551"/>
    </source>
</evidence>
<dbReference type="KEGG" id="spu:115918668"/>
<dbReference type="SUPFAM" id="SSF55729">
    <property type="entry name" value="Acyl-CoA N-acyltransferases (Nat)"/>
    <property type="match status" value="1"/>
</dbReference>
<keyword evidence="7" id="KW-1185">Reference proteome</keyword>
<dbReference type="InParanoid" id="A0A7M7NVG1"/>
<dbReference type="PROSITE" id="PS51186">
    <property type="entry name" value="GNAT"/>
    <property type="match status" value="1"/>
</dbReference>
<evidence type="ECO:0000259" key="5">
    <source>
        <dbReference type="PROSITE" id="PS51186"/>
    </source>
</evidence>
<dbReference type="Pfam" id="PF13302">
    <property type="entry name" value="Acetyltransf_3"/>
    <property type="match status" value="1"/>
</dbReference>
<protein>
    <recommendedName>
        <fullName evidence="4">N-acetyltransferase 9-like protein</fullName>
    </recommendedName>
</protein>
<dbReference type="Proteomes" id="UP000007110">
    <property type="component" value="Unassembled WGS sequence"/>
</dbReference>
<accession>A0A7M7NVG1</accession>
<dbReference type="GeneID" id="115918668"/>
<evidence type="ECO:0000256" key="2">
    <source>
        <dbReference type="ARBA" id="ARBA00022679"/>
    </source>
</evidence>
<evidence type="ECO:0000256" key="3">
    <source>
        <dbReference type="ARBA" id="ARBA00023315"/>
    </source>
</evidence>